<evidence type="ECO:0000313" key="3">
    <source>
        <dbReference type="Proteomes" id="UP000219565"/>
    </source>
</evidence>
<dbReference type="Gene3D" id="1.10.260.40">
    <property type="entry name" value="lambda repressor-like DNA-binding domains"/>
    <property type="match status" value="1"/>
</dbReference>
<reference evidence="3" key="1">
    <citation type="submission" date="2017-09" db="EMBL/GenBank/DDBJ databases">
        <authorList>
            <person name="Varghese N."/>
            <person name="Submissions S."/>
        </authorList>
    </citation>
    <scope>NUCLEOTIDE SEQUENCE [LARGE SCALE GENOMIC DNA]</scope>
    <source>
        <strain evidence="3">DSM 45537</strain>
    </source>
</reference>
<dbReference type="Proteomes" id="UP000219565">
    <property type="component" value="Unassembled WGS sequence"/>
</dbReference>
<evidence type="ECO:0000313" key="2">
    <source>
        <dbReference type="EMBL" id="SNY88678.1"/>
    </source>
</evidence>
<dbReference type="EMBL" id="OBEG01000006">
    <property type="protein sequence ID" value="SNY88678.1"/>
    <property type="molecule type" value="Genomic_DNA"/>
</dbReference>
<organism evidence="2 3">
    <name type="scientific">Nocardia amikacinitolerans</name>
    <dbReference type="NCBI Taxonomy" id="756689"/>
    <lineage>
        <taxon>Bacteria</taxon>
        <taxon>Bacillati</taxon>
        <taxon>Actinomycetota</taxon>
        <taxon>Actinomycetes</taxon>
        <taxon>Mycobacteriales</taxon>
        <taxon>Nocardiaceae</taxon>
        <taxon>Nocardia</taxon>
    </lineage>
</organism>
<dbReference type="InterPro" id="IPR010982">
    <property type="entry name" value="Lambda_DNA-bd_dom_sf"/>
</dbReference>
<dbReference type="Pfam" id="PF13560">
    <property type="entry name" value="HTH_31"/>
    <property type="match status" value="1"/>
</dbReference>
<dbReference type="SUPFAM" id="SSF47413">
    <property type="entry name" value="lambda repressor-like DNA-binding domains"/>
    <property type="match status" value="1"/>
</dbReference>
<gene>
    <name evidence="2" type="ORF">SAMN04244553_5660</name>
</gene>
<proteinExistence type="predicted"/>
<dbReference type="SMART" id="SM00530">
    <property type="entry name" value="HTH_XRE"/>
    <property type="match status" value="1"/>
</dbReference>
<protein>
    <submittedName>
        <fullName evidence="2">Transcriptional regulator, contains XRE-family HTH domain</fullName>
    </submittedName>
</protein>
<evidence type="ECO:0000259" key="1">
    <source>
        <dbReference type="PROSITE" id="PS50943"/>
    </source>
</evidence>
<dbReference type="GO" id="GO:0003677">
    <property type="term" value="F:DNA binding"/>
    <property type="evidence" value="ECO:0007669"/>
    <property type="project" value="InterPro"/>
</dbReference>
<dbReference type="InterPro" id="IPR001387">
    <property type="entry name" value="Cro/C1-type_HTH"/>
</dbReference>
<dbReference type="AlphaFoldDB" id="A0A285LUU5"/>
<keyword evidence="3" id="KW-1185">Reference proteome</keyword>
<accession>A0A285LUU5</accession>
<dbReference type="OrthoDB" id="4516646at2"/>
<sequence length="411" mass="44597">MNDIPPNEVGRRLREIRAWRGQSLAAVAGLAGISFGYLGRLERGEQALSNRATLEALARALRVAPEEFYPAAGQAGSQAESNESAHAGVVAIERALDVYELGEDPDGPLRDWPAIAADQKHLADLLQRADYAEQARVVPQLLAELHAVYARSPEHRRDALLGLITCYSSAMWVTKRLAGRGLPLLAAKAAQECAAMLESPAWMGFTTWLRGDATGGLSRPEQYRRAVRCIDELSPHLGDAEVLQTSGMLHLSAALASAVQGDRPTADTHLNEAAALASRMDTETGTFGRMWFGAPNVGIWRACIGMEFGDGAKVAEHAREVNVRSIPSKSRQAEFYMEIGRALLTDPAKRDQGVQVLLRAEHLAPQRVHADVFAREAVADVLRSSRRAAGGRELRGLAWRLGIAPELTPNN</sequence>
<dbReference type="CDD" id="cd00093">
    <property type="entry name" value="HTH_XRE"/>
    <property type="match status" value="1"/>
</dbReference>
<dbReference type="PROSITE" id="PS50943">
    <property type="entry name" value="HTH_CROC1"/>
    <property type="match status" value="1"/>
</dbReference>
<name>A0A285LUU5_9NOCA</name>
<feature type="domain" description="HTH cro/C1-type" evidence="1">
    <location>
        <begin position="13"/>
        <end position="68"/>
    </location>
</feature>
<dbReference type="RefSeq" id="WP_097247506.1">
    <property type="nucleotide sequence ID" value="NZ_OBEG01000006.1"/>
</dbReference>